<dbReference type="EMBL" id="CALLCH030000003">
    <property type="protein sequence ID" value="CAI4211950.1"/>
    <property type="molecule type" value="Genomic_DNA"/>
</dbReference>
<dbReference type="PANTHER" id="PTHR24115:SF1008">
    <property type="entry name" value="KINESIN-LIKE PROTEIN SUBITO"/>
    <property type="match status" value="1"/>
</dbReference>
<dbReference type="GO" id="GO:0007018">
    <property type="term" value="P:microtubule-based movement"/>
    <property type="evidence" value="ECO:0007669"/>
    <property type="project" value="InterPro"/>
</dbReference>
<feature type="binding site" evidence="5">
    <location>
        <begin position="231"/>
        <end position="238"/>
    </location>
    <ligand>
        <name>ATP</name>
        <dbReference type="ChEBI" id="CHEBI:30616"/>
    </ligand>
</feature>
<dbReference type="GO" id="GO:0008017">
    <property type="term" value="F:microtubule binding"/>
    <property type="evidence" value="ECO:0007669"/>
    <property type="project" value="InterPro"/>
</dbReference>
<dbReference type="PRINTS" id="PR00380">
    <property type="entry name" value="KINESINHEAVY"/>
</dbReference>
<keyword evidence="10" id="KW-1185">Reference proteome</keyword>
<sequence>MPLASKSSPKPPPFAPPNIPFPDHWSRLAVGGFIGLACSGSDVSHSVARLVTAISVPRKEPSKYEAELELFEDCRSVDPAKSVLLQSASSELPANIALLMQSCPLQMNARGPHDCISIRTMDSTQVQRPSSSSLFQVFLRLRPPHHSTGTSNSERFLTVEPSESEAPPTHITLNPPNDRRRAIEKFAFTQVFEEEATQLDIFHCTGVAPLIEGVVAPHGGYGTDALVATLGVTGSGKSHTILGSRTQRGLTQLSLDVIFRSLGNNLVDPNTSTSLEATLQASDTSEASIACASSYLETIFSDPLAQSTRGGSRAATPMLVGTPFPLQLVLNMPDGSPKSIRMVERTPIRTFHSPRSPSRDSLLYAATPTPKQAAAGRHYMTLTASTRVKKVVKIAKTEEKGEHFAPSMTPRRPMQLPSTPLVPDVSGVNISSDPSCEYAVVMSMYEVYNDRIFDLLTPAIKSNATKEYRRRPLMFKSTEASPDRKVVAGLRKVACGSLHEALMVLEAGLHERRVAGTGSNSVSSRSHGFICVEVKKRQRSSRRQYPWGGNALTIVDLAGSERARDAKTQGATLAEAGKINESLMYLGQCLQMQSDYGSSSKPNIVPFRQCKLTELLFSNSFPSASSQAQGHRRNPQKAVMIVTADPLGDFNATSQILRYSALAREVTVPRIPSIFANAAAPPPDARQPLSPNLGSHHRPAFFGGPGSGSGSHRNISPASSHPDGDRATMELAALEIARLTEEIDILRSEVSRESDGRLAAEAHLLSMEDRMLELEQVIREDCVAEFEKRLALEMARWKASLQLELERGEEHWDRKVELLERGLVGTEADEEDKENVLVEDLEQENERLRREIAVLKRELNGRSPSKRVPLQERDDVPQSGESHEREAGVERLGARMEKLRVSNESTASAASRSSRSASPTKKVRRLVAKKWEDAPEAAI</sequence>
<evidence type="ECO:0000256" key="3">
    <source>
        <dbReference type="ARBA" id="ARBA00022840"/>
    </source>
</evidence>
<evidence type="ECO:0000256" key="7">
    <source>
        <dbReference type="SAM" id="MobiDB-lite"/>
    </source>
</evidence>
<reference evidence="9" key="1">
    <citation type="submission" date="2022-11" db="EMBL/GenBank/DDBJ databases">
        <authorList>
            <person name="Scott C."/>
            <person name="Bruce N."/>
        </authorList>
    </citation>
    <scope>NUCLEOTIDE SEQUENCE</scope>
</reference>
<dbReference type="GO" id="GO:0003777">
    <property type="term" value="F:microtubule motor activity"/>
    <property type="evidence" value="ECO:0007669"/>
    <property type="project" value="InterPro"/>
</dbReference>
<keyword evidence="1" id="KW-0493">Microtubule</keyword>
<dbReference type="GO" id="GO:0016887">
    <property type="term" value="F:ATP hydrolysis activity"/>
    <property type="evidence" value="ECO:0007669"/>
    <property type="project" value="TreeGrafter"/>
</dbReference>
<organism evidence="9 10">
    <name type="scientific">Parascedosporium putredinis</name>
    <dbReference type="NCBI Taxonomy" id="1442378"/>
    <lineage>
        <taxon>Eukaryota</taxon>
        <taxon>Fungi</taxon>
        <taxon>Dikarya</taxon>
        <taxon>Ascomycota</taxon>
        <taxon>Pezizomycotina</taxon>
        <taxon>Sordariomycetes</taxon>
        <taxon>Hypocreomycetidae</taxon>
        <taxon>Microascales</taxon>
        <taxon>Microascaceae</taxon>
        <taxon>Parascedosporium</taxon>
    </lineage>
</organism>
<keyword evidence="2 5" id="KW-0547">Nucleotide-binding</keyword>
<dbReference type="SUPFAM" id="SSF52540">
    <property type="entry name" value="P-loop containing nucleoside triphosphate hydrolases"/>
    <property type="match status" value="1"/>
</dbReference>
<evidence type="ECO:0000256" key="1">
    <source>
        <dbReference type="ARBA" id="ARBA00022701"/>
    </source>
</evidence>
<dbReference type="Pfam" id="PF00225">
    <property type="entry name" value="Kinesin"/>
    <property type="match status" value="2"/>
</dbReference>
<feature type="region of interest" description="Disordered" evidence="7">
    <location>
        <begin position="863"/>
        <end position="926"/>
    </location>
</feature>
<keyword evidence="4 5" id="KW-0505">Motor protein</keyword>
<dbReference type="GO" id="GO:0005634">
    <property type="term" value="C:nucleus"/>
    <property type="evidence" value="ECO:0007669"/>
    <property type="project" value="TreeGrafter"/>
</dbReference>
<accession>A0A9P1GX51</accession>
<evidence type="ECO:0000259" key="8">
    <source>
        <dbReference type="PROSITE" id="PS50067"/>
    </source>
</evidence>
<dbReference type="GO" id="GO:0005874">
    <property type="term" value="C:microtubule"/>
    <property type="evidence" value="ECO:0007669"/>
    <property type="project" value="UniProtKB-KW"/>
</dbReference>
<dbReference type="InterPro" id="IPR027417">
    <property type="entry name" value="P-loop_NTPase"/>
</dbReference>
<dbReference type="PANTHER" id="PTHR24115">
    <property type="entry name" value="KINESIN-RELATED"/>
    <property type="match status" value="1"/>
</dbReference>
<dbReference type="SMART" id="SM00129">
    <property type="entry name" value="KISc"/>
    <property type="match status" value="1"/>
</dbReference>
<evidence type="ECO:0000313" key="9">
    <source>
        <dbReference type="EMBL" id="CAI4211950.1"/>
    </source>
</evidence>
<dbReference type="GO" id="GO:0005871">
    <property type="term" value="C:kinesin complex"/>
    <property type="evidence" value="ECO:0007669"/>
    <property type="project" value="TreeGrafter"/>
</dbReference>
<comment type="caution">
    <text evidence="9">The sequence shown here is derived from an EMBL/GenBank/DDBJ whole genome shotgun (WGS) entry which is preliminary data.</text>
</comment>
<dbReference type="AlphaFoldDB" id="A0A9P1GX51"/>
<dbReference type="FunFam" id="3.40.850.10:FF:000120">
    <property type="entry name" value="Kinesin family protein"/>
    <property type="match status" value="1"/>
</dbReference>
<evidence type="ECO:0000256" key="5">
    <source>
        <dbReference type="PROSITE-ProRule" id="PRU00283"/>
    </source>
</evidence>
<dbReference type="GO" id="GO:0005524">
    <property type="term" value="F:ATP binding"/>
    <property type="evidence" value="ECO:0007669"/>
    <property type="project" value="UniProtKB-UniRule"/>
</dbReference>
<name>A0A9P1GX51_9PEZI</name>
<evidence type="ECO:0000256" key="6">
    <source>
        <dbReference type="SAM" id="Coils"/>
    </source>
</evidence>
<feature type="region of interest" description="Disordered" evidence="7">
    <location>
        <begin position="678"/>
        <end position="725"/>
    </location>
</feature>
<dbReference type="InterPro" id="IPR001752">
    <property type="entry name" value="Kinesin_motor_dom"/>
</dbReference>
<feature type="domain" description="Kinesin motor" evidence="8">
    <location>
        <begin position="134"/>
        <end position="666"/>
    </location>
</feature>
<feature type="compositionally biased region" description="Basic and acidic residues" evidence="7">
    <location>
        <begin position="869"/>
        <end position="901"/>
    </location>
</feature>
<dbReference type="PROSITE" id="PS50067">
    <property type="entry name" value="KINESIN_MOTOR_2"/>
    <property type="match status" value="1"/>
</dbReference>
<protein>
    <recommendedName>
        <fullName evidence="8">Kinesin motor domain-containing protein</fullName>
    </recommendedName>
</protein>
<dbReference type="Gene3D" id="3.40.850.10">
    <property type="entry name" value="Kinesin motor domain"/>
    <property type="match status" value="2"/>
</dbReference>
<dbReference type="InterPro" id="IPR036961">
    <property type="entry name" value="Kinesin_motor_dom_sf"/>
</dbReference>
<evidence type="ECO:0000256" key="4">
    <source>
        <dbReference type="ARBA" id="ARBA00023175"/>
    </source>
</evidence>
<dbReference type="Proteomes" id="UP000838763">
    <property type="component" value="Unassembled WGS sequence"/>
</dbReference>
<feature type="compositionally biased region" description="Low complexity" evidence="7">
    <location>
        <begin position="907"/>
        <end position="918"/>
    </location>
</feature>
<evidence type="ECO:0000256" key="2">
    <source>
        <dbReference type="ARBA" id="ARBA00022741"/>
    </source>
</evidence>
<feature type="region of interest" description="Disordered" evidence="7">
    <location>
        <begin position="145"/>
        <end position="176"/>
    </location>
</feature>
<dbReference type="FunFam" id="3.40.850.10:FF:000091">
    <property type="entry name" value="Kinesin family protein"/>
    <property type="match status" value="1"/>
</dbReference>
<keyword evidence="3 5" id="KW-0067">ATP-binding</keyword>
<dbReference type="InterPro" id="IPR027640">
    <property type="entry name" value="Kinesin-like_fam"/>
</dbReference>
<comment type="similarity">
    <text evidence="5">Belongs to the TRAFAC class myosin-kinesin ATPase superfamily. Kinesin family.</text>
</comment>
<evidence type="ECO:0000313" key="10">
    <source>
        <dbReference type="Proteomes" id="UP000838763"/>
    </source>
</evidence>
<feature type="coiled-coil region" evidence="6">
    <location>
        <begin position="831"/>
        <end position="858"/>
    </location>
</feature>
<proteinExistence type="inferred from homology"/>
<keyword evidence="6" id="KW-0175">Coiled coil</keyword>
<dbReference type="OrthoDB" id="123929at2759"/>
<gene>
    <name evidence="9" type="ORF">PPNO1_LOCUS1721</name>
</gene>